<evidence type="ECO:0000313" key="2">
    <source>
        <dbReference type="WBParaSite" id="Hba_12900"/>
    </source>
</evidence>
<reference evidence="2" key="1">
    <citation type="submission" date="2016-11" db="UniProtKB">
        <authorList>
            <consortium name="WormBaseParasite"/>
        </authorList>
    </citation>
    <scope>IDENTIFICATION</scope>
</reference>
<protein>
    <submittedName>
        <fullName evidence="2">DTW domain-containing protein</fullName>
    </submittedName>
</protein>
<dbReference type="AlphaFoldDB" id="A0A1I7X601"/>
<dbReference type="GO" id="GO:0005634">
    <property type="term" value="C:nucleus"/>
    <property type="evidence" value="ECO:0007669"/>
    <property type="project" value="TreeGrafter"/>
</dbReference>
<dbReference type="PANTHER" id="PTHR15627:SF8">
    <property type="entry name" value="TRNA-URIDINE AMINOCARBOXYPROPYLTRANSFERASE 1"/>
    <property type="match status" value="1"/>
</dbReference>
<dbReference type="GO" id="GO:0016432">
    <property type="term" value="F:tRNA-uridine aminocarboxypropyltransferase activity"/>
    <property type="evidence" value="ECO:0007669"/>
    <property type="project" value="TreeGrafter"/>
</dbReference>
<dbReference type="InterPro" id="IPR051521">
    <property type="entry name" value="tRNA_Mod/Golgi_Maint"/>
</dbReference>
<accession>A0A1I7X601</accession>
<keyword evidence="1" id="KW-1185">Reference proteome</keyword>
<sequence length="239" mass="27894">MSIVRKEDCKVSSFEKLEGLEKQECCNCGKRRMYFCYDCRIPMEGVFNPQIKLPCEVDIIKHPNEKNSKSSAIHCKILAPHQTRVFDFPDVFDYRNELKEVDQGGSTVSYSWKIYGSYLFCIVSRNDAEDSTYTNILWETQEELGYSMSTRLFIFSLIILPMHAAILQHSQRRHHRLVASEAERQFSRNCFFTPAQCMLSSFPGKQFLQPIVNVFDAKSLQKIQYQQAQIWNRPKFTAV</sequence>
<dbReference type="GO" id="GO:0006400">
    <property type="term" value="P:tRNA modification"/>
    <property type="evidence" value="ECO:0007669"/>
    <property type="project" value="TreeGrafter"/>
</dbReference>
<name>A0A1I7X601_HETBA</name>
<dbReference type="Proteomes" id="UP000095283">
    <property type="component" value="Unplaced"/>
</dbReference>
<organism evidence="1 2">
    <name type="scientific">Heterorhabditis bacteriophora</name>
    <name type="common">Entomopathogenic nematode worm</name>
    <dbReference type="NCBI Taxonomy" id="37862"/>
    <lineage>
        <taxon>Eukaryota</taxon>
        <taxon>Metazoa</taxon>
        <taxon>Ecdysozoa</taxon>
        <taxon>Nematoda</taxon>
        <taxon>Chromadorea</taxon>
        <taxon>Rhabditida</taxon>
        <taxon>Rhabditina</taxon>
        <taxon>Rhabditomorpha</taxon>
        <taxon>Strongyloidea</taxon>
        <taxon>Heterorhabditidae</taxon>
        <taxon>Heterorhabditis</taxon>
    </lineage>
</organism>
<dbReference type="WBParaSite" id="Hba_12900">
    <property type="protein sequence ID" value="Hba_12900"/>
    <property type="gene ID" value="Hba_12900"/>
</dbReference>
<evidence type="ECO:0000313" key="1">
    <source>
        <dbReference type="Proteomes" id="UP000095283"/>
    </source>
</evidence>
<proteinExistence type="predicted"/>
<dbReference type="PANTHER" id="PTHR15627">
    <property type="entry name" value="NATURAL KILLER CELL-SPECIFIC ANTIGEN KLIP1"/>
    <property type="match status" value="1"/>
</dbReference>